<dbReference type="STRING" id="415747.SAMN03097708_02482"/>
<keyword evidence="2 6" id="KW-0349">Heme</keyword>
<dbReference type="InterPro" id="IPR050597">
    <property type="entry name" value="Cytochrome_c_Oxidase_Subunit"/>
</dbReference>
<dbReference type="SUPFAM" id="SSF46626">
    <property type="entry name" value="Cytochrome c"/>
    <property type="match status" value="1"/>
</dbReference>
<name>A0A1G5QNM9_9GAMM</name>
<dbReference type="GO" id="GO:0046872">
    <property type="term" value="F:metal ion binding"/>
    <property type="evidence" value="ECO:0007669"/>
    <property type="project" value="UniProtKB-KW"/>
</dbReference>
<evidence type="ECO:0000256" key="2">
    <source>
        <dbReference type="ARBA" id="ARBA00022617"/>
    </source>
</evidence>
<dbReference type="AlphaFoldDB" id="A0A1G5QNM9"/>
<feature type="domain" description="Cytochrome c" evidence="8">
    <location>
        <begin position="74"/>
        <end position="155"/>
    </location>
</feature>
<dbReference type="PROSITE" id="PS51007">
    <property type="entry name" value="CYTC"/>
    <property type="match status" value="1"/>
</dbReference>
<proteinExistence type="predicted"/>
<dbReference type="GO" id="GO:0009055">
    <property type="term" value="F:electron transfer activity"/>
    <property type="evidence" value="ECO:0007669"/>
    <property type="project" value="InterPro"/>
</dbReference>
<sequence>MNMSETVGCDKVNTRGRMRRYLQTLSWLLLVVAIGLGVHFTIQFITKGGSAHSGESPALPKILELENSSPEQARKARAGMRKYDAICRLCHHRDGHGGRFTPSLAGKSAIGVETMLNLYRDGQKVGPMTELMAPWAKELSDEEIRNLGIYIELLD</sequence>
<dbReference type="Proteomes" id="UP000199648">
    <property type="component" value="Unassembled WGS sequence"/>
</dbReference>
<organism evidence="9 10">
    <name type="scientific">Thiohalomonas denitrificans</name>
    <dbReference type="NCBI Taxonomy" id="415747"/>
    <lineage>
        <taxon>Bacteria</taxon>
        <taxon>Pseudomonadati</taxon>
        <taxon>Pseudomonadota</taxon>
        <taxon>Gammaproteobacteria</taxon>
        <taxon>Thiohalomonadales</taxon>
        <taxon>Thiohalomonadaceae</taxon>
        <taxon>Thiohalomonas</taxon>
    </lineage>
</organism>
<feature type="transmembrane region" description="Helical" evidence="7">
    <location>
        <begin position="21"/>
        <end position="42"/>
    </location>
</feature>
<evidence type="ECO:0000256" key="7">
    <source>
        <dbReference type="SAM" id="Phobius"/>
    </source>
</evidence>
<evidence type="ECO:0000259" key="8">
    <source>
        <dbReference type="PROSITE" id="PS51007"/>
    </source>
</evidence>
<keyword evidence="7" id="KW-1133">Transmembrane helix</keyword>
<keyword evidence="7" id="KW-0812">Transmembrane</keyword>
<dbReference type="Pfam" id="PF13442">
    <property type="entry name" value="Cytochrome_CBB3"/>
    <property type="match status" value="1"/>
</dbReference>
<dbReference type="EMBL" id="FMWD01000007">
    <property type="protein sequence ID" value="SCZ63454.1"/>
    <property type="molecule type" value="Genomic_DNA"/>
</dbReference>
<evidence type="ECO:0000256" key="5">
    <source>
        <dbReference type="ARBA" id="ARBA00023004"/>
    </source>
</evidence>
<evidence type="ECO:0000256" key="6">
    <source>
        <dbReference type="PROSITE-ProRule" id="PRU00433"/>
    </source>
</evidence>
<keyword evidence="1" id="KW-0813">Transport</keyword>
<dbReference type="InterPro" id="IPR036909">
    <property type="entry name" value="Cyt_c-like_dom_sf"/>
</dbReference>
<dbReference type="InterPro" id="IPR009056">
    <property type="entry name" value="Cyt_c-like_dom"/>
</dbReference>
<keyword evidence="7" id="KW-0472">Membrane</keyword>
<dbReference type="PANTHER" id="PTHR33751:SF9">
    <property type="entry name" value="CYTOCHROME C4"/>
    <property type="match status" value="1"/>
</dbReference>
<protein>
    <submittedName>
        <fullName evidence="9">Cytochrome c553</fullName>
    </submittedName>
</protein>
<keyword evidence="3 6" id="KW-0479">Metal-binding</keyword>
<dbReference type="Gene3D" id="1.10.760.10">
    <property type="entry name" value="Cytochrome c-like domain"/>
    <property type="match status" value="1"/>
</dbReference>
<reference evidence="9 10" key="1">
    <citation type="submission" date="2016-10" db="EMBL/GenBank/DDBJ databases">
        <authorList>
            <person name="de Groot N.N."/>
        </authorList>
    </citation>
    <scope>NUCLEOTIDE SEQUENCE [LARGE SCALE GENOMIC DNA]</scope>
    <source>
        <strain evidence="9 10">HLD2</strain>
    </source>
</reference>
<dbReference type="PANTHER" id="PTHR33751">
    <property type="entry name" value="CBB3-TYPE CYTOCHROME C OXIDASE SUBUNIT FIXP"/>
    <property type="match status" value="1"/>
</dbReference>
<keyword evidence="5 6" id="KW-0408">Iron</keyword>
<keyword evidence="4" id="KW-0249">Electron transport</keyword>
<keyword evidence="10" id="KW-1185">Reference proteome</keyword>
<dbReference type="GO" id="GO:0020037">
    <property type="term" value="F:heme binding"/>
    <property type="evidence" value="ECO:0007669"/>
    <property type="project" value="InterPro"/>
</dbReference>
<evidence type="ECO:0000313" key="10">
    <source>
        <dbReference type="Proteomes" id="UP000199648"/>
    </source>
</evidence>
<accession>A0A1G5QNM9</accession>
<gene>
    <name evidence="9" type="ORF">SAMN03097708_02482</name>
</gene>
<evidence type="ECO:0000256" key="3">
    <source>
        <dbReference type="ARBA" id="ARBA00022723"/>
    </source>
</evidence>
<evidence type="ECO:0000256" key="4">
    <source>
        <dbReference type="ARBA" id="ARBA00022982"/>
    </source>
</evidence>
<evidence type="ECO:0000313" key="9">
    <source>
        <dbReference type="EMBL" id="SCZ63454.1"/>
    </source>
</evidence>
<evidence type="ECO:0000256" key="1">
    <source>
        <dbReference type="ARBA" id="ARBA00022448"/>
    </source>
</evidence>